<dbReference type="GO" id="GO:0005743">
    <property type="term" value="C:mitochondrial inner membrane"/>
    <property type="evidence" value="ECO:0007669"/>
    <property type="project" value="UniProtKB-SubCell"/>
</dbReference>
<reference evidence="12" key="2">
    <citation type="submission" date="2025-09" db="UniProtKB">
        <authorList>
            <consortium name="Ensembl"/>
        </authorList>
    </citation>
    <scope>IDENTIFICATION</scope>
</reference>
<keyword evidence="5" id="KW-0999">Mitochondrion inner membrane</keyword>
<keyword evidence="4 11" id="KW-0812">Transmembrane</keyword>
<keyword evidence="13" id="KW-1185">Reference proteome</keyword>
<comment type="similarity">
    <text evidence="3">Belongs to the cytochrome c oxidase VIII family.</text>
</comment>
<evidence type="ECO:0000256" key="3">
    <source>
        <dbReference type="ARBA" id="ARBA00010117"/>
    </source>
</evidence>
<organism evidence="12 13">
    <name type="scientific">Anser cygnoides</name>
    <name type="common">Swan goose</name>
    <dbReference type="NCBI Taxonomy" id="8845"/>
    <lineage>
        <taxon>Eukaryota</taxon>
        <taxon>Metazoa</taxon>
        <taxon>Chordata</taxon>
        <taxon>Craniata</taxon>
        <taxon>Vertebrata</taxon>
        <taxon>Euteleostomi</taxon>
        <taxon>Archelosauria</taxon>
        <taxon>Archosauria</taxon>
        <taxon>Dinosauria</taxon>
        <taxon>Saurischia</taxon>
        <taxon>Theropoda</taxon>
        <taxon>Coelurosauria</taxon>
        <taxon>Aves</taxon>
        <taxon>Neognathae</taxon>
        <taxon>Galloanserae</taxon>
        <taxon>Anseriformes</taxon>
        <taxon>Anatidae</taxon>
        <taxon>Anserinae</taxon>
        <taxon>Anser</taxon>
    </lineage>
</organism>
<evidence type="ECO:0000256" key="2">
    <source>
        <dbReference type="ARBA" id="ARBA00004673"/>
    </source>
</evidence>
<protein>
    <submittedName>
        <fullName evidence="12">Uncharacterized protein</fullName>
    </submittedName>
</protein>
<keyword evidence="7 11" id="KW-1133">Transmembrane helix</keyword>
<evidence type="ECO:0000313" key="12">
    <source>
        <dbReference type="Ensembl" id="ENSACDP00005010171.1"/>
    </source>
</evidence>
<dbReference type="GO" id="GO:0006123">
    <property type="term" value="P:mitochondrial electron transport, cytochrome c to oxygen"/>
    <property type="evidence" value="ECO:0007669"/>
    <property type="project" value="InterPro"/>
</dbReference>
<dbReference type="Gene3D" id="4.10.81.10">
    <property type="entry name" value="Cytochrome c oxidase, subunit 8"/>
    <property type="match status" value="1"/>
</dbReference>
<dbReference type="SUPFAM" id="SSF81431">
    <property type="entry name" value="Mitochondrial cytochrome c oxidase subunit VIIIb (aka IX)"/>
    <property type="match status" value="1"/>
</dbReference>
<evidence type="ECO:0000256" key="5">
    <source>
        <dbReference type="ARBA" id="ARBA00022792"/>
    </source>
</evidence>
<dbReference type="AlphaFoldDB" id="A0A8B9DTW4"/>
<dbReference type="Proteomes" id="UP000694521">
    <property type="component" value="Unplaced"/>
</dbReference>
<evidence type="ECO:0000256" key="8">
    <source>
        <dbReference type="ARBA" id="ARBA00023128"/>
    </source>
</evidence>
<dbReference type="Pfam" id="PF02285">
    <property type="entry name" value="COX8"/>
    <property type="match status" value="1"/>
</dbReference>
<feature type="transmembrane region" description="Helical" evidence="11">
    <location>
        <begin position="45"/>
        <end position="64"/>
    </location>
</feature>
<dbReference type="UniPathway" id="UPA00705"/>
<feature type="region of interest" description="Disordered" evidence="10">
    <location>
        <begin position="1"/>
        <end position="20"/>
    </location>
</feature>
<comment type="subcellular location">
    <subcellularLocation>
        <location evidence="1">Mitochondrion inner membrane</location>
        <topology evidence="1">Single-pass membrane protein</topology>
    </subcellularLocation>
</comment>
<evidence type="ECO:0000256" key="11">
    <source>
        <dbReference type="SAM" id="Phobius"/>
    </source>
</evidence>
<sequence>MGCLKAPGTPPMQGQPHSHPLPVPFLLPFPRGHSPPKAGVLGREAIALAAMFTCFLAPTAWVLAHVEHYKSRGD</sequence>
<accession>A0A8B9DTW4</accession>
<dbReference type="InterPro" id="IPR036548">
    <property type="entry name" value="Cyt_c_oxidase_su8_sf"/>
</dbReference>
<comment type="pathway">
    <text evidence="2">Energy metabolism; oxidative phosphorylation.</text>
</comment>
<dbReference type="Ensembl" id="ENSACDT00005012217.1">
    <property type="protein sequence ID" value="ENSACDP00005010171.1"/>
    <property type="gene ID" value="ENSACDG00005007420.1"/>
</dbReference>
<name>A0A8B9DTW4_ANSCY</name>
<evidence type="ECO:0000256" key="7">
    <source>
        <dbReference type="ARBA" id="ARBA00022989"/>
    </source>
</evidence>
<evidence type="ECO:0000256" key="6">
    <source>
        <dbReference type="ARBA" id="ARBA00022946"/>
    </source>
</evidence>
<dbReference type="InterPro" id="IPR003205">
    <property type="entry name" value="Cyt_c_oxidase_su8"/>
</dbReference>
<keyword evidence="9 11" id="KW-0472">Membrane</keyword>
<dbReference type="GO" id="GO:0045277">
    <property type="term" value="C:respiratory chain complex IV"/>
    <property type="evidence" value="ECO:0007669"/>
    <property type="project" value="InterPro"/>
</dbReference>
<evidence type="ECO:0000256" key="1">
    <source>
        <dbReference type="ARBA" id="ARBA00004434"/>
    </source>
</evidence>
<proteinExistence type="inferred from homology"/>
<evidence type="ECO:0000256" key="4">
    <source>
        <dbReference type="ARBA" id="ARBA00022692"/>
    </source>
</evidence>
<evidence type="ECO:0000256" key="10">
    <source>
        <dbReference type="SAM" id="MobiDB-lite"/>
    </source>
</evidence>
<keyword evidence="6" id="KW-0809">Transit peptide</keyword>
<reference evidence="12" key="1">
    <citation type="submission" date="2025-08" db="UniProtKB">
        <authorList>
            <consortium name="Ensembl"/>
        </authorList>
    </citation>
    <scope>IDENTIFICATION</scope>
</reference>
<keyword evidence="8" id="KW-0496">Mitochondrion</keyword>
<evidence type="ECO:0000313" key="13">
    <source>
        <dbReference type="Proteomes" id="UP000694521"/>
    </source>
</evidence>
<evidence type="ECO:0000256" key="9">
    <source>
        <dbReference type="ARBA" id="ARBA00023136"/>
    </source>
</evidence>